<comment type="caution">
    <text evidence="1">The sequence shown here is derived from an EMBL/GenBank/DDBJ whole genome shotgun (WGS) entry which is preliminary data.</text>
</comment>
<name>A0A9P3GGP3_9APHY</name>
<organism evidence="1 2">
    <name type="scientific">Phanerochaete sordida</name>
    <dbReference type="NCBI Taxonomy" id="48140"/>
    <lineage>
        <taxon>Eukaryota</taxon>
        <taxon>Fungi</taxon>
        <taxon>Dikarya</taxon>
        <taxon>Basidiomycota</taxon>
        <taxon>Agaricomycotina</taxon>
        <taxon>Agaricomycetes</taxon>
        <taxon>Polyporales</taxon>
        <taxon>Phanerochaetaceae</taxon>
        <taxon>Phanerochaete</taxon>
    </lineage>
</organism>
<reference evidence="1 2" key="1">
    <citation type="submission" date="2021-08" db="EMBL/GenBank/DDBJ databases">
        <title>Draft Genome Sequence of Phanerochaete sordida strain YK-624.</title>
        <authorList>
            <person name="Mori T."/>
            <person name="Dohra H."/>
            <person name="Suzuki T."/>
            <person name="Kawagishi H."/>
            <person name="Hirai H."/>
        </authorList>
    </citation>
    <scope>NUCLEOTIDE SEQUENCE [LARGE SCALE GENOMIC DNA]</scope>
    <source>
        <strain evidence="1 2">YK-624</strain>
    </source>
</reference>
<gene>
    <name evidence="1" type="ORF">PsYK624_107810</name>
</gene>
<evidence type="ECO:0000313" key="1">
    <source>
        <dbReference type="EMBL" id="GJE94611.1"/>
    </source>
</evidence>
<dbReference type="Proteomes" id="UP000703269">
    <property type="component" value="Unassembled WGS sequence"/>
</dbReference>
<keyword evidence="2" id="KW-1185">Reference proteome</keyword>
<proteinExistence type="predicted"/>
<protein>
    <submittedName>
        <fullName evidence="1">Uncharacterized protein</fullName>
    </submittedName>
</protein>
<accession>A0A9P3GGP3</accession>
<dbReference type="AlphaFoldDB" id="A0A9P3GGP3"/>
<evidence type="ECO:0000313" key="2">
    <source>
        <dbReference type="Proteomes" id="UP000703269"/>
    </source>
</evidence>
<dbReference type="EMBL" id="BPQB01000041">
    <property type="protein sequence ID" value="GJE94611.1"/>
    <property type="molecule type" value="Genomic_DNA"/>
</dbReference>
<sequence>MLVLDGLDTVSPALLEHIATTLPGLVGLTLQLSRKRMRKHGVRWPGTAEAYAVALAGCAALEHFGWNHRLVSSASPAAMLHFEEGACEDACVHDEAIDATFDEAEDLACLFAVHCPTLRSLAFHKSYLLAALCSIVHDGRGQISVDVDRAVDSVSWLSKYVSPPPRYDPGPSHAWPLLNGSLSDLNQLNYSVE</sequence>
<dbReference type="OrthoDB" id="3258311at2759"/>